<feature type="compositionally biased region" description="Acidic residues" evidence="1">
    <location>
        <begin position="189"/>
        <end position="199"/>
    </location>
</feature>
<evidence type="ECO:0000256" key="1">
    <source>
        <dbReference type="SAM" id="MobiDB-lite"/>
    </source>
</evidence>
<protein>
    <submittedName>
        <fullName evidence="2">Uncharacterized protein</fullName>
    </submittedName>
</protein>
<evidence type="ECO:0000313" key="2">
    <source>
        <dbReference type="EMBL" id="MBW0592025.1"/>
    </source>
</evidence>
<comment type="caution">
    <text evidence="2">The sequence shown here is derived from an EMBL/GenBank/DDBJ whole genome shotgun (WGS) entry which is preliminary data.</text>
</comment>
<evidence type="ECO:0000313" key="3">
    <source>
        <dbReference type="Proteomes" id="UP000765509"/>
    </source>
</evidence>
<proteinExistence type="predicted"/>
<feature type="compositionally biased region" description="Basic and acidic residues" evidence="1">
    <location>
        <begin position="170"/>
        <end position="188"/>
    </location>
</feature>
<feature type="region of interest" description="Disordered" evidence="1">
    <location>
        <begin position="108"/>
        <end position="149"/>
    </location>
</feature>
<dbReference type="Proteomes" id="UP000765509">
    <property type="component" value="Unassembled WGS sequence"/>
</dbReference>
<accession>A0A9Q3QC83</accession>
<sequence>MLSYIKDNITCLMLNRKKPTKSSTELVKANAFSISTLLSTVSEELQPVLPQKGYFHESLEALAKACGQSSIITLCQKLFDLVNLTYDPNTSLASHSYKFPKQLYWPPHLNHSNPEKSKPGARLSKSNFLNRTSQRSSPSGSTPTCFNQGPNLQEKFNVFLEKYMKDYIKNSHSDNQAKENSGEDKNIEEGLEEDEGFYV</sequence>
<feature type="region of interest" description="Disordered" evidence="1">
    <location>
        <begin position="170"/>
        <end position="199"/>
    </location>
</feature>
<keyword evidence="3" id="KW-1185">Reference proteome</keyword>
<dbReference type="OrthoDB" id="2504905at2759"/>
<name>A0A9Q3QC83_9BASI</name>
<organism evidence="2 3">
    <name type="scientific">Austropuccinia psidii MF-1</name>
    <dbReference type="NCBI Taxonomy" id="1389203"/>
    <lineage>
        <taxon>Eukaryota</taxon>
        <taxon>Fungi</taxon>
        <taxon>Dikarya</taxon>
        <taxon>Basidiomycota</taxon>
        <taxon>Pucciniomycotina</taxon>
        <taxon>Pucciniomycetes</taxon>
        <taxon>Pucciniales</taxon>
        <taxon>Sphaerophragmiaceae</taxon>
        <taxon>Austropuccinia</taxon>
    </lineage>
</organism>
<dbReference type="EMBL" id="AVOT02146167">
    <property type="protein sequence ID" value="MBW0592025.1"/>
    <property type="molecule type" value="Genomic_DNA"/>
</dbReference>
<reference evidence="2" key="1">
    <citation type="submission" date="2021-03" db="EMBL/GenBank/DDBJ databases">
        <title>Draft genome sequence of rust myrtle Austropuccinia psidii MF-1, a brazilian biotype.</title>
        <authorList>
            <person name="Quecine M.C."/>
            <person name="Pachon D.M.R."/>
            <person name="Bonatelli M.L."/>
            <person name="Correr F.H."/>
            <person name="Franceschini L.M."/>
            <person name="Leite T.F."/>
            <person name="Margarido G.R.A."/>
            <person name="Almeida C.A."/>
            <person name="Ferrarezi J.A."/>
            <person name="Labate C.A."/>
        </authorList>
    </citation>
    <scope>NUCLEOTIDE SEQUENCE</scope>
    <source>
        <strain evidence="2">MF-1</strain>
    </source>
</reference>
<gene>
    <name evidence="2" type="ORF">O181_131740</name>
</gene>
<dbReference type="AlphaFoldDB" id="A0A9Q3QC83"/>
<feature type="compositionally biased region" description="Polar residues" evidence="1">
    <location>
        <begin position="124"/>
        <end position="149"/>
    </location>
</feature>